<gene>
    <name evidence="5" type="ORF">PMAYCL1PPCAC_22289</name>
</gene>
<dbReference type="Proteomes" id="UP001328107">
    <property type="component" value="Unassembled WGS sequence"/>
</dbReference>
<evidence type="ECO:0000256" key="2">
    <source>
        <dbReference type="ARBA" id="ARBA00023163"/>
    </source>
</evidence>
<dbReference type="PANTHER" id="PTHR46011:SF6">
    <property type="entry name" value="HIGH ZINC ACTIVATED NUCLEAR RECEPTOR PROTEIN"/>
    <property type="match status" value="1"/>
</dbReference>
<keyword evidence="2" id="KW-0804">Transcription</keyword>
<evidence type="ECO:0000313" key="6">
    <source>
        <dbReference type="Proteomes" id="UP001328107"/>
    </source>
</evidence>
<comment type="caution">
    <text evidence="5">The sequence shown here is derived from an EMBL/GenBank/DDBJ whole genome shotgun (WGS) entry which is preliminary data.</text>
</comment>
<accession>A0AAN5I5E4</accession>
<reference evidence="6" key="1">
    <citation type="submission" date="2022-10" db="EMBL/GenBank/DDBJ databases">
        <title>Genome assembly of Pristionchus species.</title>
        <authorList>
            <person name="Yoshida K."/>
            <person name="Sommer R.J."/>
        </authorList>
    </citation>
    <scope>NUCLEOTIDE SEQUENCE [LARGE SCALE GENOMIC DNA]</scope>
    <source>
        <strain evidence="6">RS5460</strain>
    </source>
</reference>
<dbReference type="Pfam" id="PF00104">
    <property type="entry name" value="Hormone_recep"/>
    <property type="match status" value="1"/>
</dbReference>
<name>A0AAN5I5E4_9BILA</name>
<protein>
    <recommendedName>
        <fullName evidence="4">NR LBD domain-containing protein</fullName>
    </recommendedName>
</protein>
<evidence type="ECO:0000256" key="1">
    <source>
        <dbReference type="ARBA" id="ARBA00023015"/>
    </source>
</evidence>
<feature type="domain" description="NR LBD" evidence="4">
    <location>
        <begin position="15"/>
        <end position="108"/>
    </location>
</feature>
<dbReference type="PANTHER" id="PTHR46011">
    <property type="entry name" value="NUCLEAR HORMONE RECEPTOR FAMILY MEMBER NHR-86-RELATED"/>
    <property type="match status" value="1"/>
</dbReference>
<dbReference type="AlphaFoldDB" id="A0AAN5I5E4"/>
<dbReference type="InterPro" id="IPR000536">
    <property type="entry name" value="Nucl_hrmn_rcpt_lig-bd"/>
</dbReference>
<dbReference type="SUPFAM" id="SSF48508">
    <property type="entry name" value="Nuclear receptor ligand-binding domain"/>
    <property type="match status" value="1"/>
</dbReference>
<dbReference type="InterPro" id="IPR035500">
    <property type="entry name" value="NHR-like_dom_sf"/>
</dbReference>
<keyword evidence="6" id="KW-1185">Reference proteome</keyword>
<keyword evidence="1" id="KW-0805">Transcription regulation</keyword>
<keyword evidence="3" id="KW-0675">Receptor</keyword>
<dbReference type="GO" id="GO:0003700">
    <property type="term" value="F:DNA-binding transcription factor activity"/>
    <property type="evidence" value="ECO:0007669"/>
    <property type="project" value="TreeGrafter"/>
</dbReference>
<dbReference type="EMBL" id="BTRK01000005">
    <property type="protein sequence ID" value="GMR52094.1"/>
    <property type="molecule type" value="Genomic_DNA"/>
</dbReference>
<organism evidence="5 6">
    <name type="scientific">Pristionchus mayeri</name>
    <dbReference type="NCBI Taxonomy" id="1317129"/>
    <lineage>
        <taxon>Eukaryota</taxon>
        <taxon>Metazoa</taxon>
        <taxon>Ecdysozoa</taxon>
        <taxon>Nematoda</taxon>
        <taxon>Chromadorea</taxon>
        <taxon>Rhabditida</taxon>
        <taxon>Rhabditina</taxon>
        <taxon>Diplogasteromorpha</taxon>
        <taxon>Diplogasteroidea</taxon>
        <taxon>Neodiplogasteridae</taxon>
        <taxon>Pristionchus</taxon>
    </lineage>
</organism>
<evidence type="ECO:0000256" key="3">
    <source>
        <dbReference type="ARBA" id="ARBA00023170"/>
    </source>
</evidence>
<evidence type="ECO:0000259" key="4">
    <source>
        <dbReference type="Pfam" id="PF00104"/>
    </source>
</evidence>
<evidence type="ECO:0000313" key="5">
    <source>
        <dbReference type="EMBL" id="GMR52094.1"/>
    </source>
</evidence>
<dbReference type="GO" id="GO:0005634">
    <property type="term" value="C:nucleus"/>
    <property type="evidence" value="ECO:0007669"/>
    <property type="project" value="TreeGrafter"/>
</dbReference>
<sequence length="109" mass="12533">MCTYNAFMCDETLEEFFSDCPFEIDKKGVIEMFTSNIKQTFKKTKRELQRVAPTVDEFIALFGLALWNGHMSLLSSKIAQLVTKNRQSIICELSKVYTRNGVNDHASRI</sequence>
<proteinExistence type="predicted"/>